<keyword evidence="2" id="KW-0812">Transmembrane</keyword>
<reference evidence="3 4" key="1">
    <citation type="submission" date="2023-06" db="EMBL/GenBank/DDBJ databases">
        <title>Influencing factors and mechanism of Cr(VI) reduction by facultative anaerobic Exiguobacterium sp. PY14.</title>
        <authorList>
            <person name="Zou L."/>
        </authorList>
    </citation>
    <scope>NUCLEOTIDE SEQUENCE [LARGE SCALE GENOMIC DNA]</scope>
    <source>
        <strain evidence="3 4">PY14</strain>
    </source>
</reference>
<feature type="compositionally biased region" description="Basic and acidic residues" evidence="1">
    <location>
        <begin position="85"/>
        <end position="99"/>
    </location>
</feature>
<dbReference type="RefSeq" id="WP_214718957.1">
    <property type="nucleotide sequence ID" value="NZ_CP183077.1"/>
</dbReference>
<keyword evidence="2" id="KW-1133">Transmembrane helix</keyword>
<evidence type="ECO:0000256" key="2">
    <source>
        <dbReference type="SAM" id="Phobius"/>
    </source>
</evidence>
<evidence type="ECO:0000256" key="1">
    <source>
        <dbReference type="SAM" id="MobiDB-lite"/>
    </source>
</evidence>
<feature type="transmembrane region" description="Helical" evidence="2">
    <location>
        <begin position="41"/>
        <end position="65"/>
    </location>
</feature>
<dbReference type="Proteomes" id="UP001230807">
    <property type="component" value="Unassembled WGS sequence"/>
</dbReference>
<dbReference type="EMBL" id="JASWER010000010">
    <property type="protein sequence ID" value="MDL5377677.1"/>
    <property type="molecule type" value="Genomic_DNA"/>
</dbReference>
<name>A0ABT7MR63_9BACL</name>
<protein>
    <submittedName>
        <fullName evidence="3">Uncharacterized protein</fullName>
    </submittedName>
</protein>
<keyword evidence="4" id="KW-1185">Reference proteome</keyword>
<feature type="transmembrane region" description="Helical" evidence="2">
    <location>
        <begin position="12"/>
        <end position="29"/>
    </location>
</feature>
<proteinExistence type="predicted"/>
<keyword evidence="2" id="KW-0472">Membrane</keyword>
<evidence type="ECO:0000313" key="3">
    <source>
        <dbReference type="EMBL" id="MDL5377677.1"/>
    </source>
</evidence>
<gene>
    <name evidence="3" type="ORF">QR695_11775</name>
</gene>
<organism evidence="3 4">
    <name type="scientific">Exiguobacterium mexicanum</name>
    <dbReference type="NCBI Taxonomy" id="340146"/>
    <lineage>
        <taxon>Bacteria</taxon>
        <taxon>Bacillati</taxon>
        <taxon>Bacillota</taxon>
        <taxon>Bacilli</taxon>
        <taxon>Bacillales</taxon>
        <taxon>Bacillales Family XII. Incertae Sedis</taxon>
        <taxon>Exiguobacterium</taxon>
    </lineage>
</organism>
<accession>A0ABT7MR63</accession>
<comment type="caution">
    <text evidence="3">The sequence shown here is derived from an EMBL/GenBank/DDBJ whole genome shotgun (WGS) entry which is preliminary data.</text>
</comment>
<sequence>MKRFLGKCIEYAFVALVFVGLFLGLRYGVSQYVGSADELRYYGLVFLGTAFLVFPASLFGGYFLARPIQHRLNGKDSTYAGHTLRGNEKPHGVTEDRNHPFGGGS</sequence>
<evidence type="ECO:0000313" key="4">
    <source>
        <dbReference type="Proteomes" id="UP001230807"/>
    </source>
</evidence>
<feature type="region of interest" description="Disordered" evidence="1">
    <location>
        <begin position="79"/>
        <end position="105"/>
    </location>
</feature>